<comment type="caution">
    <text evidence="3">The sequence shown here is derived from an EMBL/GenBank/DDBJ whole genome shotgun (WGS) entry which is preliminary data.</text>
</comment>
<dbReference type="SUPFAM" id="SSF48452">
    <property type="entry name" value="TPR-like"/>
    <property type="match status" value="3"/>
</dbReference>
<dbReference type="SMART" id="SM00028">
    <property type="entry name" value="TPR"/>
    <property type="match status" value="6"/>
</dbReference>
<evidence type="ECO:0000256" key="1">
    <source>
        <dbReference type="PROSITE-ProRule" id="PRU00339"/>
    </source>
</evidence>
<dbReference type="InterPro" id="IPR011990">
    <property type="entry name" value="TPR-like_helical_dom_sf"/>
</dbReference>
<dbReference type="InterPro" id="IPR019734">
    <property type="entry name" value="TPR_rpt"/>
</dbReference>
<feature type="signal peptide" evidence="2">
    <location>
        <begin position="1"/>
        <end position="23"/>
    </location>
</feature>
<name>A0A7K1YC59_9SPHI</name>
<feature type="chain" id="PRO_5029702744" evidence="2">
    <location>
        <begin position="24"/>
        <end position="555"/>
    </location>
</feature>
<keyword evidence="2" id="KW-0732">Signal</keyword>
<dbReference type="RefSeq" id="WP_160844812.1">
    <property type="nucleotide sequence ID" value="NZ_WVHT01000005.1"/>
</dbReference>
<reference evidence="3 4" key="1">
    <citation type="submission" date="2019-11" db="EMBL/GenBank/DDBJ databases">
        <title>Pedobacter sp. HMF7647 Genome sequencing and assembly.</title>
        <authorList>
            <person name="Kang H."/>
            <person name="Kim H."/>
            <person name="Joh K."/>
        </authorList>
    </citation>
    <scope>NUCLEOTIDE SEQUENCE [LARGE SCALE GENOMIC DNA]</scope>
    <source>
        <strain evidence="3 4">HMF7647</strain>
    </source>
</reference>
<keyword evidence="1" id="KW-0802">TPR repeat</keyword>
<dbReference type="Gene3D" id="1.25.40.10">
    <property type="entry name" value="Tetratricopeptide repeat domain"/>
    <property type="match status" value="3"/>
</dbReference>
<evidence type="ECO:0000313" key="3">
    <source>
        <dbReference type="EMBL" id="MXV51628.1"/>
    </source>
</evidence>
<sequence>MEFKKKAIYASIAFVMAGTSVFAQDVNEAKKAIDAEQYQKAEGILKKLVASQPTAAENYFFLGDVYLKNDYPDSAKMTFNKGVAAAASSPLNYIGLGAVELENNNAAGAKTNFDKAASLAGKKDNKTFLYIGKAYVSAPKPDYNTALTFLNKAKAVNEKDGEVFLALGDAHRGLKDNSAAYSDYRTAYDLDKNLLRSKIGLGIINKQSKAFKESTDEFNGVIALNANYGPAYRELAETYYLWANNEPKEYDARIKQAVDYYKKYLDLTDRSIDSRMRYADFLYLSKDYKALIEEAKAMSSQQNANARVYRYLGYADFQSGDYAGAVQALNTFISKADTSRIIASDYLNLGQSQIKAGDKAAGIASLKKAIAKDSTNAAAMSEVGKTLYDSRNYAEAADAYEIAIKDPKTPLLDFYYLGVSHYFDYGAKKTANQNPDKQILVQADSAFSKLLQRSPTTEQALLYRGRIHRLMDDEQDSQGLAVPYFEQFIQLVTVTRPEKAEKNKTGLVESYLYLGSVAARKDNNVTKAKEYFNKALALDPANAPAQQAMKAISGK</sequence>
<proteinExistence type="predicted"/>
<dbReference type="Pfam" id="PF13181">
    <property type="entry name" value="TPR_8"/>
    <property type="match status" value="3"/>
</dbReference>
<dbReference type="AlphaFoldDB" id="A0A7K1YC59"/>
<dbReference type="PROSITE" id="PS50005">
    <property type="entry name" value="TPR"/>
    <property type="match status" value="1"/>
</dbReference>
<gene>
    <name evidence="3" type="ORF">GS399_11655</name>
</gene>
<evidence type="ECO:0000313" key="4">
    <source>
        <dbReference type="Proteomes" id="UP000466586"/>
    </source>
</evidence>
<dbReference type="PANTHER" id="PTHR12558">
    <property type="entry name" value="CELL DIVISION CYCLE 16,23,27"/>
    <property type="match status" value="1"/>
</dbReference>
<evidence type="ECO:0000256" key="2">
    <source>
        <dbReference type="SAM" id="SignalP"/>
    </source>
</evidence>
<accession>A0A7K1YC59</accession>
<organism evidence="3 4">
    <name type="scientific">Hufsiella arboris</name>
    <dbReference type="NCBI Taxonomy" id="2695275"/>
    <lineage>
        <taxon>Bacteria</taxon>
        <taxon>Pseudomonadati</taxon>
        <taxon>Bacteroidota</taxon>
        <taxon>Sphingobacteriia</taxon>
        <taxon>Sphingobacteriales</taxon>
        <taxon>Sphingobacteriaceae</taxon>
        <taxon>Hufsiella</taxon>
    </lineage>
</organism>
<feature type="repeat" description="TPR" evidence="1">
    <location>
        <begin position="509"/>
        <end position="542"/>
    </location>
</feature>
<dbReference type="Pfam" id="PF13432">
    <property type="entry name" value="TPR_16"/>
    <property type="match status" value="1"/>
</dbReference>
<keyword evidence="4" id="KW-1185">Reference proteome</keyword>
<dbReference type="PANTHER" id="PTHR12558:SF13">
    <property type="entry name" value="CELL DIVISION CYCLE PROTEIN 27 HOMOLOG"/>
    <property type="match status" value="1"/>
</dbReference>
<dbReference type="Proteomes" id="UP000466586">
    <property type="component" value="Unassembled WGS sequence"/>
</dbReference>
<protein>
    <submittedName>
        <fullName evidence="3">Tetratricopeptide repeat protein</fullName>
    </submittedName>
</protein>
<dbReference type="EMBL" id="WVHT01000005">
    <property type="protein sequence ID" value="MXV51628.1"/>
    <property type="molecule type" value="Genomic_DNA"/>
</dbReference>